<dbReference type="PROSITE" id="PS00675">
    <property type="entry name" value="SIGMA54_INTERACT_1"/>
    <property type="match status" value="1"/>
</dbReference>
<evidence type="ECO:0000256" key="1">
    <source>
        <dbReference type="ARBA" id="ARBA00022741"/>
    </source>
</evidence>
<feature type="domain" description="PAS" evidence="5">
    <location>
        <begin position="12"/>
        <end position="57"/>
    </location>
</feature>
<dbReference type="Gene3D" id="1.10.8.60">
    <property type="match status" value="1"/>
</dbReference>
<dbReference type="InterPro" id="IPR025662">
    <property type="entry name" value="Sigma_54_int_dom_ATP-bd_1"/>
</dbReference>
<dbReference type="Pfam" id="PF25601">
    <property type="entry name" value="AAA_lid_14"/>
    <property type="match status" value="1"/>
</dbReference>
<evidence type="ECO:0000259" key="5">
    <source>
        <dbReference type="PROSITE" id="PS50112"/>
    </source>
</evidence>
<dbReference type="Gene3D" id="1.10.10.60">
    <property type="entry name" value="Homeodomain-like"/>
    <property type="match status" value="1"/>
</dbReference>
<dbReference type="SUPFAM" id="SSF52540">
    <property type="entry name" value="P-loop containing nucleoside triphosphate hydrolases"/>
    <property type="match status" value="1"/>
</dbReference>
<dbReference type="Gene3D" id="3.40.50.300">
    <property type="entry name" value="P-loop containing nucleotide triphosphate hydrolases"/>
    <property type="match status" value="1"/>
</dbReference>
<evidence type="ECO:0000259" key="4">
    <source>
        <dbReference type="PROSITE" id="PS50045"/>
    </source>
</evidence>
<feature type="domain" description="Sigma-54 factor interaction" evidence="4">
    <location>
        <begin position="151"/>
        <end position="360"/>
    </location>
</feature>
<dbReference type="PROSITE" id="PS50045">
    <property type="entry name" value="SIGMA54_INTERACT_4"/>
    <property type="match status" value="1"/>
</dbReference>
<dbReference type="Proteomes" id="UP001596170">
    <property type="component" value="Unassembled WGS sequence"/>
</dbReference>
<organism evidence="6 7">
    <name type="scientific">Paenisporosarcina macmurdoensis</name>
    <dbReference type="NCBI Taxonomy" id="212659"/>
    <lineage>
        <taxon>Bacteria</taxon>
        <taxon>Bacillati</taxon>
        <taxon>Bacillota</taxon>
        <taxon>Bacilli</taxon>
        <taxon>Bacillales</taxon>
        <taxon>Caryophanaceae</taxon>
        <taxon>Paenisporosarcina</taxon>
    </lineage>
</organism>
<dbReference type="InterPro" id="IPR058031">
    <property type="entry name" value="AAA_lid_NorR"/>
</dbReference>
<dbReference type="EMBL" id="JBHSRI010000025">
    <property type="protein sequence ID" value="MFC6040992.1"/>
    <property type="molecule type" value="Genomic_DNA"/>
</dbReference>
<dbReference type="Gene3D" id="3.30.450.20">
    <property type="entry name" value="PAS domain"/>
    <property type="match status" value="1"/>
</dbReference>
<dbReference type="PANTHER" id="PTHR32071:SF57">
    <property type="entry name" value="C4-DICARBOXYLATE TRANSPORT TRANSCRIPTIONAL REGULATORY PROTEIN DCTD"/>
    <property type="match status" value="1"/>
</dbReference>
<dbReference type="CDD" id="cd00130">
    <property type="entry name" value="PAS"/>
    <property type="match status" value="1"/>
</dbReference>
<keyword evidence="7" id="KW-1185">Reference proteome</keyword>
<dbReference type="InterPro" id="IPR009057">
    <property type="entry name" value="Homeodomain-like_sf"/>
</dbReference>
<feature type="coiled-coil region" evidence="3">
    <location>
        <begin position="117"/>
        <end position="144"/>
    </location>
</feature>
<keyword evidence="2" id="KW-0067">ATP-binding</keyword>
<dbReference type="CDD" id="cd00009">
    <property type="entry name" value="AAA"/>
    <property type="match status" value="1"/>
</dbReference>
<name>A0ABW1LCP6_9BACL</name>
<dbReference type="PROSITE" id="PS50112">
    <property type="entry name" value="PAS"/>
    <property type="match status" value="1"/>
</dbReference>
<gene>
    <name evidence="6" type="ORF">ACFPYN_16315</name>
</gene>
<dbReference type="InterPro" id="IPR002078">
    <property type="entry name" value="Sigma_54_int"/>
</dbReference>
<proteinExistence type="predicted"/>
<protein>
    <submittedName>
        <fullName evidence="6">Sigma 54-interacting transcriptional regulator</fullName>
    </submittedName>
</protein>
<dbReference type="SUPFAM" id="SSF46689">
    <property type="entry name" value="Homeodomain-like"/>
    <property type="match status" value="1"/>
</dbReference>
<dbReference type="InterPro" id="IPR027417">
    <property type="entry name" value="P-loop_NTPase"/>
</dbReference>
<evidence type="ECO:0000313" key="7">
    <source>
        <dbReference type="Proteomes" id="UP001596170"/>
    </source>
</evidence>
<dbReference type="InterPro" id="IPR000014">
    <property type="entry name" value="PAS"/>
</dbReference>
<dbReference type="SUPFAM" id="SSF55785">
    <property type="entry name" value="PYP-like sensor domain (PAS domain)"/>
    <property type="match status" value="1"/>
</dbReference>
<dbReference type="SMART" id="SM00382">
    <property type="entry name" value="AAA"/>
    <property type="match status" value="1"/>
</dbReference>
<evidence type="ECO:0000313" key="6">
    <source>
        <dbReference type="EMBL" id="MFC6040992.1"/>
    </source>
</evidence>
<keyword evidence="3" id="KW-0175">Coiled coil</keyword>
<dbReference type="PANTHER" id="PTHR32071">
    <property type="entry name" value="TRANSCRIPTIONAL REGULATORY PROTEIN"/>
    <property type="match status" value="1"/>
</dbReference>
<reference evidence="7" key="1">
    <citation type="journal article" date="2019" name="Int. J. Syst. Evol. Microbiol.">
        <title>The Global Catalogue of Microorganisms (GCM) 10K type strain sequencing project: providing services to taxonomists for standard genome sequencing and annotation.</title>
        <authorList>
            <consortium name="The Broad Institute Genomics Platform"/>
            <consortium name="The Broad Institute Genome Sequencing Center for Infectious Disease"/>
            <person name="Wu L."/>
            <person name="Ma J."/>
        </authorList>
    </citation>
    <scope>NUCLEOTIDE SEQUENCE [LARGE SCALE GENOMIC DNA]</scope>
    <source>
        <strain evidence="7">CCUG 54527</strain>
    </source>
</reference>
<dbReference type="RefSeq" id="WP_377735623.1">
    <property type="nucleotide sequence ID" value="NZ_JBHSRI010000025.1"/>
</dbReference>
<keyword evidence="1" id="KW-0547">Nucleotide-binding</keyword>
<comment type="caution">
    <text evidence="6">The sequence shown here is derived from an EMBL/GenBank/DDBJ whole genome shotgun (WGS) entry which is preliminary data.</text>
</comment>
<sequence>MNSMLLLPNTDEEIIDTHDEDIIITTREGKIIKVTQISGEHYGLSPGDLLGKSVYDLEAQGIFSPAITPEVVKKKKKVVTVQTTPSGRKVLITGIPLFNDQREVEFVISYSFELSELIVMKEYLQDLETEMSKVKEELAHLRDQHIQMAGSIMESPSSIRAIKTALKMARIDAPIVIHGESGVGKTSLAKFIHSQSNRSDGPFIEVNCGTIPDTVFEIAFTGNKESMSQGYLSLADGGSLVLKEIDQLSISSQTILFNLLNNQHSTRIIALSETPLDELVKQGVLREDLFYLLHIAPIQIKPIRERPEDLEKAIAQFMQKLTEKYNDPKKITDDLYVYLLQLKWEGNFRELQNVLERSFIESETNVVTLQDLPANYRPMDEEQIGFEIEGQTLPTILDFVEKKVLLNAQNHYKTTTEMARVLGISQPSVVRKLKKHLHTQIGDETE</sequence>
<dbReference type="InterPro" id="IPR035965">
    <property type="entry name" value="PAS-like_dom_sf"/>
</dbReference>
<evidence type="ECO:0000256" key="2">
    <source>
        <dbReference type="ARBA" id="ARBA00022840"/>
    </source>
</evidence>
<evidence type="ECO:0000256" key="3">
    <source>
        <dbReference type="SAM" id="Coils"/>
    </source>
</evidence>
<dbReference type="InterPro" id="IPR003593">
    <property type="entry name" value="AAA+_ATPase"/>
</dbReference>
<dbReference type="Pfam" id="PF00158">
    <property type="entry name" value="Sigma54_activat"/>
    <property type="match status" value="1"/>
</dbReference>
<accession>A0ABW1LCP6</accession>